<feature type="region of interest" description="Disordered" evidence="6">
    <location>
        <begin position="66"/>
        <end position="90"/>
    </location>
</feature>
<keyword evidence="3 5" id="KW-0375">Hydrogen ion transport</keyword>
<evidence type="ECO:0000256" key="3">
    <source>
        <dbReference type="ARBA" id="ARBA00022781"/>
    </source>
</evidence>
<evidence type="ECO:0000256" key="5">
    <source>
        <dbReference type="RuleBase" id="RU364019"/>
    </source>
</evidence>
<name>A0ABP0F1W7_CLALP</name>
<sequence length="117" mass="13614">MASQTPGIQQLLAAEKKASEKVAEARKRKTKRLKAAKEEAKVDIENFRGQVEQKFKDRESKILGSRDDVRMQMDQRQEDELRSLNAQTQQNKDKVIERVLELVCHVKPELHVNYRPT</sequence>
<comment type="caution">
    <text evidence="7">The sequence shown here is derived from an EMBL/GenBank/DDBJ whole genome shotgun (WGS) entry which is preliminary data.</text>
</comment>
<evidence type="ECO:0000256" key="6">
    <source>
        <dbReference type="SAM" id="MobiDB-lite"/>
    </source>
</evidence>
<evidence type="ECO:0000313" key="8">
    <source>
        <dbReference type="Proteomes" id="UP001642483"/>
    </source>
</evidence>
<proteinExistence type="inferred from homology"/>
<dbReference type="NCBIfam" id="TIGR01147">
    <property type="entry name" value="V_ATP_synt_G"/>
    <property type="match status" value="1"/>
</dbReference>
<accession>A0ABP0F1W7</accession>
<evidence type="ECO:0000256" key="1">
    <source>
        <dbReference type="ARBA" id="ARBA00010066"/>
    </source>
</evidence>
<comment type="similarity">
    <text evidence="1 5">Belongs to the V-ATPase G subunit family.</text>
</comment>
<feature type="compositionally biased region" description="Basic and acidic residues" evidence="6">
    <location>
        <begin position="66"/>
        <end position="82"/>
    </location>
</feature>
<comment type="subunit">
    <text evidence="5">V-ATPase is a heteromultimeric enzyme made up of two complexes: the ATP-hydrolytic V1 complex and the proton translocation V0 complex.</text>
</comment>
<feature type="compositionally biased region" description="Basic and acidic residues" evidence="6">
    <location>
        <begin position="14"/>
        <end position="25"/>
    </location>
</feature>
<dbReference type="InterPro" id="IPR005124">
    <property type="entry name" value="V-ATPase_G"/>
</dbReference>
<dbReference type="Pfam" id="PF03179">
    <property type="entry name" value="V-ATPase_G"/>
    <property type="match status" value="1"/>
</dbReference>
<keyword evidence="8" id="KW-1185">Reference proteome</keyword>
<evidence type="ECO:0000256" key="2">
    <source>
        <dbReference type="ARBA" id="ARBA00022448"/>
    </source>
</evidence>
<dbReference type="PANTHER" id="PTHR12713">
    <property type="entry name" value="VACUOLAR ATP SYNTHASE SUBUNIT G"/>
    <property type="match status" value="1"/>
</dbReference>
<feature type="region of interest" description="Disordered" evidence="6">
    <location>
        <begin position="1"/>
        <end position="33"/>
    </location>
</feature>
<organism evidence="7 8">
    <name type="scientific">Clavelina lepadiformis</name>
    <name type="common">Light-bulb sea squirt</name>
    <name type="synonym">Ascidia lepadiformis</name>
    <dbReference type="NCBI Taxonomy" id="159417"/>
    <lineage>
        <taxon>Eukaryota</taxon>
        <taxon>Metazoa</taxon>
        <taxon>Chordata</taxon>
        <taxon>Tunicata</taxon>
        <taxon>Ascidiacea</taxon>
        <taxon>Aplousobranchia</taxon>
        <taxon>Clavelinidae</taxon>
        <taxon>Clavelina</taxon>
    </lineage>
</organism>
<keyword evidence="4 5" id="KW-0406">Ion transport</keyword>
<dbReference type="Proteomes" id="UP001642483">
    <property type="component" value="Unassembled WGS sequence"/>
</dbReference>
<evidence type="ECO:0000313" key="7">
    <source>
        <dbReference type="EMBL" id="CAK8673709.1"/>
    </source>
</evidence>
<dbReference type="Gene3D" id="1.20.5.2950">
    <property type="match status" value="1"/>
</dbReference>
<dbReference type="EMBL" id="CAWYQH010000002">
    <property type="protein sequence ID" value="CAK8673709.1"/>
    <property type="molecule type" value="Genomic_DNA"/>
</dbReference>
<keyword evidence="2 5" id="KW-0813">Transport</keyword>
<reference evidence="7 8" key="1">
    <citation type="submission" date="2024-02" db="EMBL/GenBank/DDBJ databases">
        <authorList>
            <person name="Daric V."/>
            <person name="Darras S."/>
        </authorList>
    </citation>
    <scope>NUCLEOTIDE SEQUENCE [LARGE SCALE GENOMIC DNA]</scope>
</reference>
<protein>
    <recommendedName>
        <fullName evidence="5">V-type proton ATPase subunit G</fullName>
    </recommendedName>
</protein>
<comment type="function">
    <text evidence="5">Subunit of the V1 complex of vacuolar(H+)-ATPase (V-ATPase), a multisubunit enzyme composed of a peripheral complex (V1) that hydrolyzes ATP and a membrane integral complex (V0) that translocates protons. V-ATPase is responsible for acidifying and maintaining the pH of intracellular compartments and in some cell types, is targeted to the plasma membrane, where it is responsible for acidifying the extracellular environment.</text>
</comment>
<dbReference type="PANTHER" id="PTHR12713:SF11">
    <property type="entry name" value="V-TYPE PROTON ATPASE SUBUNIT G"/>
    <property type="match status" value="1"/>
</dbReference>
<evidence type="ECO:0000256" key="4">
    <source>
        <dbReference type="ARBA" id="ARBA00023065"/>
    </source>
</evidence>
<gene>
    <name evidence="7" type="ORF">CVLEPA_LOCUS3473</name>
</gene>